<evidence type="ECO:0000313" key="3">
    <source>
        <dbReference type="Proteomes" id="UP000034841"/>
    </source>
</evidence>
<dbReference type="GO" id="GO:0001786">
    <property type="term" value="F:phosphatidylserine binding"/>
    <property type="evidence" value="ECO:0007669"/>
    <property type="project" value="TreeGrafter"/>
</dbReference>
<dbReference type="GO" id="GO:0005886">
    <property type="term" value="C:plasma membrane"/>
    <property type="evidence" value="ECO:0007669"/>
    <property type="project" value="TreeGrafter"/>
</dbReference>
<dbReference type="PANTHER" id="PTHR10502">
    <property type="entry name" value="ANNEXIN"/>
    <property type="match status" value="1"/>
</dbReference>
<name>A0A0F8BVY2_CERFI</name>
<dbReference type="SUPFAM" id="SSF47874">
    <property type="entry name" value="Annexin"/>
    <property type="match status" value="1"/>
</dbReference>
<evidence type="ECO:0000313" key="2">
    <source>
        <dbReference type="EMBL" id="KKF96673.1"/>
    </source>
</evidence>
<proteinExistence type="predicted"/>
<dbReference type="GO" id="GO:0005544">
    <property type="term" value="F:calcium-dependent phospholipid binding"/>
    <property type="evidence" value="ECO:0007669"/>
    <property type="project" value="InterPro"/>
</dbReference>
<sequence length="311" mass="36171">MPSPILRNGPRQQLDSQIPEMSLNESPPEQPRRARFFHDATDYTVAELSQEYRKMVTVGPQAKGVNVAKHIKMRLKDCEPNLAKACYLVTLGPWAGDSYWANFWYHGDKTRHELLIESLMGRTNAEIRKIKDSFRDKRYDNSLVRCMKAELKEDKFKKAVLMVLDEGRMEDKDPEGRLMNIDLHQLNKDIRTLRKSILSPSGGETAMLKIILKRNDDYLKIILTDGKHFELSVLSPGEVIAHVLNGLINKPVRDAILLHHAITSSRDPVRNELLISRLVRFHWDSAHMEETKRQFFFRYKTEITMPWYNNT</sequence>
<gene>
    <name evidence="2" type="ORF">CFO_g980</name>
</gene>
<organism evidence="2 3">
    <name type="scientific">Ceratocystis fimbriata f. sp. platani</name>
    <dbReference type="NCBI Taxonomy" id="88771"/>
    <lineage>
        <taxon>Eukaryota</taxon>
        <taxon>Fungi</taxon>
        <taxon>Dikarya</taxon>
        <taxon>Ascomycota</taxon>
        <taxon>Pezizomycotina</taxon>
        <taxon>Sordariomycetes</taxon>
        <taxon>Hypocreomycetidae</taxon>
        <taxon>Microascales</taxon>
        <taxon>Ceratocystidaceae</taxon>
        <taxon>Ceratocystis</taxon>
    </lineage>
</organism>
<dbReference type="EMBL" id="LBBL01000032">
    <property type="protein sequence ID" value="KKF96673.1"/>
    <property type="molecule type" value="Genomic_DNA"/>
</dbReference>
<feature type="region of interest" description="Disordered" evidence="1">
    <location>
        <begin position="1"/>
        <end position="31"/>
    </location>
</feature>
<comment type="caution">
    <text evidence="2">The sequence shown here is derived from an EMBL/GenBank/DDBJ whole genome shotgun (WGS) entry which is preliminary data.</text>
</comment>
<keyword evidence="3" id="KW-1185">Reference proteome</keyword>
<dbReference type="GO" id="GO:0005737">
    <property type="term" value="C:cytoplasm"/>
    <property type="evidence" value="ECO:0007669"/>
    <property type="project" value="TreeGrafter"/>
</dbReference>
<dbReference type="OrthoDB" id="2134400at2759"/>
<dbReference type="GO" id="GO:0005634">
    <property type="term" value="C:nucleus"/>
    <property type="evidence" value="ECO:0007669"/>
    <property type="project" value="TreeGrafter"/>
</dbReference>
<protein>
    <submittedName>
        <fullName evidence="2">Uncharacterized protein</fullName>
    </submittedName>
</protein>
<reference evidence="2 3" key="1">
    <citation type="submission" date="2015-04" db="EMBL/GenBank/DDBJ databases">
        <title>Genome sequence of Ceratocystis platani, a major pathogen of plane trees.</title>
        <authorList>
            <person name="Belbahri L."/>
        </authorList>
    </citation>
    <scope>NUCLEOTIDE SEQUENCE [LARGE SCALE GENOMIC DNA]</scope>
    <source>
        <strain evidence="2 3">CFO</strain>
    </source>
</reference>
<dbReference type="Gene3D" id="1.10.220.10">
    <property type="entry name" value="Annexin"/>
    <property type="match status" value="1"/>
</dbReference>
<dbReference type="Proteomes" id="UP000034841">
    <property type="component" value="Unassembled WGS sequence"/>
</dbReference>
<dbReference type="GO" id="GO:0005509">
    <property type="term" value="F:calcium ion binding"/>
    <property type="evidence" value="ECO:0007669"/>
    <property type="project" value="InterPro"/>
</dbReference>
<evidence type="ECO:0000256" key="1">
    <source>
        <dbReference type="SAM" id="MobiDB-lite"/>
    </source>
</evidence>
<dbReference type="GO" id="GO:0012506">
    <property type="term" value="C:vesicle membrane"/>
    <property type="evidence" value="ECO:0007669"/>
    <property type="project" value="TreeGrafter"/>
</dbReference>
<dbReference type="InterPro" id="IPR037104">
    <property type="entry name" value="Annexin_sf"/>
</dbReference>
<accession>A0A0F8BVY2</accession>
<dbReference type="PANTHER" id="PTHR10502:SF107">
    <property type="entry name" value="ANNEXIN ANXC4 (AFU_ORTHOLOGUE AFUA_3G07020)"/>
    <property type="match status" value="1"/>
</dbReference>
<dbReference type="AlphaFoldDB" id="A0A0F8BVY2"/>